<sequence length="300" mass="34788">MYEISFKKNRISNIFTRLSNEFIYGGHLVSLHAPSHVLTIAILLSMGVEFSILLIAYIIPLIVYAYNYYGELEKDILTNPERAAYLDKKIRSFPYVLGFYIVSLFALMLIFANMYLIYFILALIIGGVLFTVFFKDLTKIVPCFKNIYTSFTWAIAGAFFLLINYSLEFRPFFVLLFLFIFMRSILNVFFFDLKDLEGDRQRGLLTIPVMVGKEKTLKFLHALNLFSFSPIIIGIFIGEIPALASFLLLTGIYAFYYLKRAETTEERELRQISYMIVDSEFIFWPVLLLIGKILLNVSVF</sequence>
<feature type="transmembrane region" description="Helical" evidence="5">
    <location>
        <begin position="116"/>
        <end position="134"/>
    </location>
</feature>
<dbReference type="InterPro" id="IPR000537">
    <property type="entry name" value="UbiA_prenyltransferase"/>
</dbReference>
<keyword evidence="3 5" id="KW-1133">Transmembrane helix</keyword>
<evidence type="ECO:0000313" key="6">
    <source>
        <dbReference type="EMBL" id="MCD1293565.1"/>
    </source>
</evidence>
<proteinExistence type="predicted"/>
<reference evidence="6 7" key="1">
    <citation type="submission" date="2017-11" db="EMBL/GenBank/DDBJ databases">
        <title>Isolation and Characterization of Family Methanocellaceae Species from Potential Methane Hydrate Area Offshore Southwestern Taiwan.</title>
        <authorList>
            <person name="Zhang W.-L."/>
            <person name="Chen W.-C."/>
            <person name="Lai M.-C."/>
            <person name="Chen S.-C."/>
        </authorList>
    </citation>
    <scope>NUCLEOTIDE SEQUENCE [LARGE SCALE GENOMIC DNA]</scope>
    <source>
        <strain evidence="6 7">CWC-04</strain>
    </source>
</reference>
<gene>
    <name evidence="6" type="ORF">CUJ83_00955</name>
</gene>
<dbReference type="GO" id="GO:0016765">
    <property type="term" value="F:transferase activity, transferring alkyl or aryl (other than methyl) groups"/>
    <property type="evidence" value="ECO:0007669"/>
    <property type="project" value="InterPro"/>
</dbReference>
<feature type="transmembrane region" description="Helical" evidence="5">
    <location>
        <begin position="172"/>
        <end position="193"/>
    </location>
</feature>
<accession>A0AAP2W3W2</accession>
<dbReference type="Proteomes" id="UP001320159">
    <property type="component" value="Unassembled WGS sequence"/>
</dbReference>
<feature type="transmembrane region" description="Helical" evidence="5">
    <location>
        <begin position="90"/>
        <end position="110"/>
    </location>
</feature>
<evidence type="ECO:0000256" key="4">
    <source>
        <dbReference type="ARBA" id="ARBA00023136"/>
    </source>
</evidence>
<feature type="transmembrane region" description="Helical" evidence="5">
    <location>
        <begin position="281"/>
        <end position="299"/>
    </location>
</feature>
<name>A0AAP2W3W2_9EURY</name>
<comment type="subcellular location">
    <subcellularLocation>
        <location evidence="1">Cell membrane</location>
        <topology evidence="1">Multi-pass membrane protein</topology>
    </subcellularLocation>
</comment>
<dbReference type="EMBL" id="PGCK01000001">
    <property type="protein sequence ID" value="MCD1293565.1"/>
    <property type="molecule type" value="Genomic_DNA"/>
</dbReference>
<comment type="caution">
    <text evidence="6">The sequence shown here is derived from an EMBL/GenBank/DDBJ whole genome shotgun (WGS) entry which is preliminary data.</text>
</comment>
<feature type="transmembrane region" description="Helical" evidence="5">
    <location>
        <begin position="219"/>
        <end position="237"/>
    </location>
</feature>
<evidence type="ECO:0000256" key="2">
    <source>
        <dbReference type="ARBA" id="ARBA00022692"/>
    </source>
</evidence>
<dbReference type="Gene3D" id="1.20.120.1780">
    <property type="entry name" value="UbiA prenyltransferase"/>
    <property type="match status" value="1"/>
</dbReference>
<feature type="transmembrane region" description="Helical" evidence="5">
    <location>
        <begin position="50"/>
        <end position="69"/>
    </location>
</feature>
<evidence type="ECO:0000256" key="3">
    <source>
        <dbReference type="ARBA" id="ARBA00022989"/>
    </source>
</evidence>
<dbReference type="GO" id="GO:0005886">
    <property type="term" value="C:plasma membrane"/>
    <property type="evidence" value="ECO:0007669"/>
    <property type="project" value="UniProtKB-SubCell"/>
</dbReference>
<evidence type="ECO:0000256" key="1">
    <source>
        <dbReference type="ARBA" id="ARBA00004651"/>
    </source>
</evidence>
<dbReference type="Pfam" id="PF01040">
    <property type="entry name" value="UbiA"/>
    <property type="match status" value="1"/>
</dbReference>
<dbReference type="RefSeq" id="WP_230739544.1">
    <property type="nucleotide sequence ID" value="NZ_PGCK01000001.1"/>
</dbReference>
<keyword evidence="4 5" id="KW-0472">Membrane</keyword>
<keyword evidence="7" id="KW-1185">Reference proteome</keyword>
<protein>
    <submittedName>
        <fullName evidence="6">Prenyltransferase</fullName>
    </submittedName>
</protein>
<feature type="transmembrane region" description="Helical" evidence="5">
    <location>
        <begin position="146"/>
        <end position="166"/>
    </location>
</feature>
<evidence type="ECO:0000256" key="5">
    <source>
        <dbReference type="SAM" id="Phobius"/>
    </source>
</evidence>
<keyword evidence="2 5" id="KW-0812">Transmembrane</keyword>
<dbReference type="AlphaFoldDB" id="A0AAP2W3W2"/>
<feature type="transmembrane region" description="Helical" evidence="5">
    <location>
        <begin position="21"/>
        <end position="44"/>
    </location>
</feature>
<evidence type="ECO:0000313" key="7">
    <source>
        <dbReference type="Proteomes" id="UP001320159"/>
    </source>
</evidence>
<organism evidence="6 7">
    <name type="scientific">Methanooceanicella nereidis</name>
    <dbReference type="NCBI Taxonomy" id="2052831"/>
    <lineage>
        <taxon>Archaea</taxon>
        <taxon>Methanobacteriati</taxon>
        <taxon>Methanobacteriota</taxon>
        <taxon>Stenosarchaea group</taxon>
        <taxon>Methanomicrobia</taxon>
        <taxon>Methanocellales</taxon>
        <taxon>Methanocellaceae</taxon>
        <taxon>Methanooceanicella</taxon>
    </lineage>
</organism>